<keyword evidence="8 9" id="KW-0807">Transducer</keyword>
<dbReference type="Gene3D" id="1.20.1070.10">
    <property type="entry name" value="Rhodopsin 7-helix transmembrane proteins"/>
    <property type="match status" value="1"/>
</dbReference>
<evidence type="ECO:0000313" key="13">
    <source>
        <dbReference type="Proteomes" id="UP000261600"/>
    </source>
</evidence>
<feature type="transmembrane region" description="Helical" evidence="10">
    <location>
        <begin position="277"/>
        <end position="297"/>
    </location>
</feature>
<evidence type="ECO:0000256" key="6">
    <source>
        <dbReference type="ARBA" id="ARBA00023136"/>
    </source>
</evidence>
<evidence type="ECO:0000256" key="7">
    <source>
        <dbReference type="ARBA" id="ARBA00023170"/>
    </source>
</evidence>
<sequence length="355" mass="40296">MPANQTLNDSQCNSFSYPRSIVPTLYFLMFPIALVLNGVAAWVSLHLKATSSFVVFLKNLVAADVIMALLIPIKAASDLTGASNLLFVLSCRYFSTIFYSTKYTSIALLGFIGLDRFFKIMTPQNKFFGLTFSRLMSGSVWVILFGGTALPNIIFTNQSVANMSQITTCMKLKGPDGLELHNMIVIFLNVVFWIISVVITFCYICISNQVIRSFRNSGSTNNQGKQKIKLRVFLVVIVFFVSFTPYHIIRIPYTFQQVKDSSYRTCSYLKSNFAKEFTLWLATTNICTDPLLYVFLCREFKEKLVSMMKNVSMSFKAAPGGSYSFKKKLKHFGKYPFCFREKMRLSIPLMSVHLI</sequence>
<dbReference type="PROSITE" id="PS00237">
    <property type="entry name" value="G_PROTEIN_RECEP_F1_1"/>
    <property type="match status" value="1"/>
</dbReference>
<feature type="transmembrane region" description="Helical" evidence="10">
    <location>
        <begin position="93"/>
        <end position="114"/>
    </location>
</feature>
<feature type="transmembrane region" description="Helical" evidence="10">
    <location>
        <begin position="183"/>
        <end position="207"/>
    </location>
</feature>
<proteinExistence type="inferred from homology"/>
<evidence type="ECO:0000256" key="9">
    <source>
        <dbReference type="RuleBase" id="RU000688"/>
    </source>
</evidence>
<dbReference type="AlphaFoldDB" id="A0A3Q3JC81"/>
<evidence type="ECO:0000256" key="2">
    <source>
        <dbReference type="ARBA" id="ARBA00022475"/>
    </source>
</evidence>
<keyword evidence="2" id="KW-1003">Cell membrane</keyword>
<protein>
    <recommendedName>
        <fullName evidence="11">G-protein coupled receptors family 1 profile domain-containing protein</fullName>
    </recommendedName>
</protein>
<evidence type="ECO:0000256" key="3">
    <source>
        <dbReference type="ARBA" id="ARBA00022692"/>
    </source>
</evidence>
<feature type="transmembrane region" description="Helical" evidence="10">
    <location>
        <begin position="135"/>
        <end position="155"/>
    </location>
</feature>
<dbReference type="SUPFAM" id="SSF81321">
    <property type="entry name" value="Family A G protein-coupled receptor-like"/>
    <property type="match status" value="1"/>
</dbReference>
<keyword evidence="3 9" id="KW-0812">Transmembrane</keyword>
<organism evidence="12 13">
    <name type="scientific">Monopterus albus</name>
    <name type="common">Swamp eel</name>
    <dbReference type="NCBI Taxonomy" id="43700"/>
    <lineage>
        <taxon>Eukaryota</taxon>
        <taxon>Metazoa</taxon>
        <taxon>Chordata</taxon>
        <taxon>Craniata</taxon>
        <taxon>Vertebrata</taxon>
        <taxon>Euteleostomi</taxon>
        <taxon>Actinopterygii</taxon>
        <taxon>Neopterygii</taxon>
        <taxon>Teleostei</taxon>
        <taxon>Neoteleostei</taxon>
        <taxon>Acanthomorphata</taxon>
        <taxon>Anabantaria</taxon>
        <taxon>Synbranchiformes</taxon>
        <taxon>Synbranchidae</taxon>
        <taxon>Monopterus</taxon>
    </lineage>
</organism>
<evidence type="ECO:0000256" key="10">
    <source>
        <dbReference type="SAM" id="Phobius"/>
    </source>
</evidence>
<feature type="transmembrane region" description="Helical" evidence="10">
    <location>
        <begin position="52"/>
        <end position="73"/>
    </location>
</feature>
<dbReference type="GO" id="GO:0045028">
    <property type="term" value="F:G protein-coupled purinergic nucleotide receptor activity"/>
    <property type="evidence" value="ECO:0007669"/>
    <property type="project" value="TreeGrafter"/>
</dbReference>
<keyword evidence="7 9" id="KW-0675">Receptor</keyword>
<dbReference type="PANTHER" id="PTHR24233">
    <property type="entry name" value="P2Y PURINOCEPTOR-RELATED G-PROTEIN COUPLED RECEPTOR"/>
    <property type="match status" value="1"/>
</dbReference>
<dbReference type="GO" id="GO:0005886">
    <property type="term" value="C:plasma membrane"/>
    <property type="evidence" value="ECO:0007669"/>
    <property type="project" value="UniProtKB-SubCell"/>
</dbReference>
<reference evidence="12" key="2">
    <citation type="submission" date="2025-09" db="UniProtKB">
        <authorList>
            <consortium name="Ensembl"/>
        </authorList>
    </citation>
    <scope>IDENTIFICATION</scope>
</reference>
<reference evidence="12" key="1">
    <citation type="submission" date="2025-08" db="UniProtKB">
        <authorList>
            <consortium name="Ensembl"/>
        </authorList>
    </citation>
    <scope>IDENTIFICATION</scope>
</reference>
<evidence type="ECO:0000256" key="5">
    <source>
        <dbReference type="ARBA" id="ARBA00023040"/>
    </source>
</evidence>
<dbReference type="Pfam" id="PF00001">
    <property type="entry name" value="7tm_1"/>
    <property type="match status" value="1"/>
</dbReference>
<dbReference type="Proteomes" id="UP000261600">
    <property type="component" value="Unplaced"/>
</dbReference>
<keyword evidence="6 10" id="KW-0472">Membrane</keyword>
<dbReference type="InterPro" id="IPR017452">
    <property type="entry name" value="GPCR_Rhodpsn_7TM"/>
</dbReference>
<name>A0A3Q3JC81_MONAL</name>
<feature type="domain" description="G-protein coupled receptors family 1 profile" evidence="11">
    <location>
        <begin position="36"/>
        <end position="293"/>
    </location>
</feature>
<evidence type="ECO:0000256" key="4">
    <source>
        <dbReference type="ARBA" id="ARBA00022989"/>
    </source>
</evidence>
<keyword evidence="13" id="KW-1185">Reference proteome</keyword>
<evidence type="ECO:0000259" key="11">
    <source>
        <dbReference type="PROSITE" id="PS50262"/>
    </source>
</evidence>
<dbReference type="Ensembl" id="ENSMALT00000014666.1">
    <property type="protein sequence ID" value="ENSMALP00000014360.1"/>
    <property type="gene ID" value="ENSMALG00000010097.1"/>
</dbReference>
<keyword evidence="4 10" id="KW-1133">Transmembrane helix</keyword>
<feature type="transmembrane region" description="Helical" evidence="10">
    <location>
        <begin position="228"/>
        <end position="249"/>
    </location>
</feature>
<dbReference type="PANTHER" id="PTHR24233:SF10">
    <property type="entry name" value="P2Y PURINOCEPTOR 13"/>
    <property type="match status" value="1"/>
</dbReference>
<evidence type="ECO:0000256" key="1">
    <source>
        <dbReference type="ARBA" id="ARBA00004651"/>
    </source>
</evidence>
<evidence type="ECO:0000313" key="12">
    <source>
        <dbReference type="Ensembl" id="ENSMALP00000014360.1"/>
    </source>
</evidence>
<comment type="similarity">
    <text evidence="9">Belongs to the G-protein coupled receptor 1 family.</text>
</comment>
<feature type="transmembrane region" description="Helical" evidence="10">
    <location>
        <begin position="25"/>
        <end position="45"/>
    </location>
</feature>
<dbReference type="PRINTS" id="PR00237">
    <property type="entry name" value="GPCRRHODOPSN"/>
</dbReference>
<accession>A0A3Q3JC81</accession>
<dbReference type="PROSITE" id="PS50262">
    <property type="entry name" value="G_PROTEIN_RECEP_F1_2"/>
    <property type="match status" value="1"/>
</dbReference>
<comment type="subcellular location">
    <subcellularLocation>
        <location evidence="1">Cell membrane</location>
        <topology evidence="1">Multi-pass membrane protein</topology>
    </subcellularLocation>
</comment>
<dbReference type="InterPro" id="IPR000276">
    <property type="entry name" value="GPCR_Rhodpsn"/>
</dbReference>
<keyword evidence="5 9" id="KW-0297">G-protein coupled receptor</keyword>
<evidence type="ECO:0000256" key="8">
    <source>
        <dbReference type="ARBA" id="ARBA00023224"/>
    </source>
</evidence>